<accession>A0A0C9V385</accession>
<gene>
    <name evidence="1" type="ORF">HYDPIDRAFT_170630</name>
</gene>
<protein>
    <recommendedName>
        <fullName evidence="3">F-box domain-containing protein</fullName>
    </recommendedName>
</protein>
<proteinExistence type="predicted"/>
<reference evidence="1 2" key="1">
    <citation type="submission" date="2014-04" db="EMBL/GenBank/DDBJ databases">
        <title>Evolutionary Origins and Diversification of the Mycorrhizal Mutualists.</title>
        <authorList>
            <consortium name="DOE Joint Genome Institute"/>
            <consortium name="Mycorrhizal Genomics Consortium"/>
            <person name="Kohler A."/>
            <person name="Kuo A."/>
            <person name="Nagy L.G."/>
            <person name="Floudas D."/>
            <person name="Copeland A."/>
            <person name="Barry K.W."/>
            <person name="Cichocki N."/>
            <person name="Veneault-Fourrey C."/>
            <person name="LaButti K."/>
            <person name="Lindquist E.A."/>
            <person name="Lipzen A."/>
            <person name="Lundell T."/>
            <person name="Morin E."/>
            <person name="Murat C."/>
            <person name="Riley R."/>
            <person name="Ohm R."/>
            <person name="Sun H."/>
            <person name="Tunlid A."/>
            <person name="Henrissat B."/>
            <person name="Grigoriev I.V."/>
            <person name="Hibbett D.S."/>
            <person name="Martin F."/>
        </authorList>
    </citation>
    <scope>NUCLEOTIDE SEQUENCE [LARGE SCALE GENOMIC DNA]</scope>
    <source>
        <strain evidence="1 2">MD-312</strain>
    </source>
</reference>
<sequence>MHHALQIVEIQRMICDQLATNPRDSDSDANDRATLFALALTCRVWVEPALDKLWEYLDSVHPLLKSLPKDLWRSESGWGWHFGRDFLETDGEILQKYSGRVRFLQLNCDREHLRNIPSVMSRLPFPLFPNLRTLYICAEDAEDLGSGCFWRVFLSPTIKYLNITSQLEFGSDYSSQDLSTSILWALDTLCSNVKEYGLFTYGDEIAAAPPLSKVLGQWRHLEALKTTVLDVQTMLHLSSLRSLTSLFVRIHANTVNTLSGTIIVFPPTLTSFAICMDAGGLDRFVSFFAGLHLAATSVEITIPYCQFFLGRLFMLLTTNLSNERLQSFTLNWVSGVHQSGHLDLHAIRPLFGFRLLHTLDLGGHSTHSLGDAAMAEFASSFPLLEVLRLGNENPEGHPGITHLTIVSLLTACPKLRTLCITFDARHITTTWMSPYDALNTRIRTVDVGYSLISDPAPVAMFLKTIMPRLYSVTSPCRSSQRRTRKRKDAAEVEKWEMVSSELADLDSAMAWAEDHINVI</sequence>
<name>A0A0C9V385_9AGAM</name>
<dbReference type="AlphaFoldDB" id="A0A0C9V385"/>
<evidence type="ECO:0000313" key="2">
    <source>
        <dbReference type="Proteomes" id="UP000053820"/>
    </source>
</evidence>
<organism evidence="1 2">
    <name type="scientific">Hydnomerulius pinastri MD-312</name>
    <dbReference type="NCBI Taxonomy" id="994086"/>
    <lineage>
        <taxon>Eukaryota</taxon>
        <taxon>Fungi</taxon>
        <taxon>Dikarya</taxon>
        <taxon>Basidiomycota</taxon>
        <taxon>Agaricomycotina</taxon>
        <taxon>Agaricomycetes</taxon>
        <taxon>Agaricomycetidae</taxon>
        <taxon>Boletales</taxon>
        <taxon>Boletales incertae sedis</taxon>
        <taxon>Leucogyrophana</taxon>
    </lineage>
</organism>
<dbReference type="InterPro" id="IPR032675">
    <property type="entry name" value="LRR_dom_sf"/>
</dbReference>
<evidence type="ECO:0000313" key="1">
    <source>
        <dbReference type="EMBL" id="KIJ59764.1"/>
    </source>
</evidence>
<dbReference type="Gene3D" id="3.80.10.10">
    <property type="entry name" value="Ribonuclease Inhibitor"/>
    <property type="match status" value="1"/>
</dbReference>
<dbReference type="OrthoDB" id="2794631at2759"/>
<evidence type="ECO:0008006" key="3">
    <source>
        <dbReference type="Google" id="ProtNLM"/>
    </source>
</evidence>
<dbReference type="HOGENOM" id="CLU_021164_0_2_1"/>
<dbReference type="SUPFAM" id="SSF52047">
    <property type="entry name" value="RNI-like"/>
    <property type="match status" value="1"/>
</dbReference>
<dbReference type="EMBL" id="KN839881">
    <property type="protein sequence ID" value="KIJ59764.1"/>
    <property type="molecule type" value="Genomic_DNA"/>
</dbReference>
<keyword evidence="2" id="KW-1185">Reference proteome</keyword>
<dbReference type="Proteomes" id="UP000053820">
    <property type="component" value="Unassembled WGS sequence"/>
</dbReference>